<name>A0AAV4GHP5_9GAST</name>
<reference evidence="1 2" key="1">
    <citation type="journal article" date="2021" name="Elife">
        <title>Chloroplast acquisition without the gene transfer in kleptoplastic sea slugs, Plakobranchus ocellatus.</title>
        <authorList>
            <person name="Maeda T."/>
            <person name="Takahashi S."/>
            <person name="Yoshida T."/>
            <person name="Shimamura S."/>
            <person name="Takaki Y."/>
            <person name="Nagai Y."/>
            <person name="Toyoda A."/>
            <person name="Suzuki Y."/>
            <person name="Arimoto A."/>
            <person name="Ishii H."/>
            <person name="Satoh N."/>
            <person name="Nishiyama T."/>
            <person name="Hasebe M."/>
            <person name="Maruyama T."/>
            <person name="Minagawa J."/>
            <person name="Obokata J."/>
            <person name="Shigenobu S."/>
        </authorList>
    </citation>
    <scope>NUCLEOTIDE SEQUENCE [LARGE SCALE GENOMIC DNA]</scope>
</reference>
<protein>
    <submittedName>
        <fullName evidence="1">Uncharacterized protein</fullName>
    </submittedName>
</protein>
<dbReference type="EMBL" id="BMAT01004997">
    <property type="protein sequence ID" value="GFR85237.1"/>
    <property type="molecule type" value="Genomic_DNA"/>
</dbReference>
<comment type="caution">
    <text evidence="1">The sequence shown here is derived from an EMBL/GenBank/DDBJ whole genome shotgun (WGS) entry which is preliminary data.</text>
</comment>
<keyword evidence="2" id="KW-1185">Reference proteome</keyword>
<evidence type="ECO:0000313" key="1">
    <source>
        <dbReference type="EMBL" id="GFR85237.1"/>
    </source>
</evidence>
<accession>A0AAV4GHP5</accession>
<dbReference type="Proteomes" id="UP000762676">
    <property type="component" value="Unassembled WGS sequence"/>
</dbReference>
<gene>
    <name evidence="1" type="ORF">ElyMa_002436900</name>
</gene>
<sequence>MWSECTGTFHSVCRNWTATASQPRLHVKWSDLEPDFLTQGTLSLSFHVNYDGGPIVEPVFEKRFFFGLNKIRVDIIWSHRIHLFTAAEENSRYFVIPAGKITYDFELSLKVTCYKKFISNGRS</sequence>
<evidence type="ECO:0000313" key="2">
    <source>
        <dbReference type="Proteomes" id="UP000762676"/>
    </source>
</evidence>
<proteinExistence type="predicted"/>
<organism evidence="1 2">
    <name type="scientific">Elysia marginata</name>
    <dbReference type="NCBI Taxonomy" id="1093978"/>
    <lineage>
        <taxon>Eukaryota</taxon>
        <taxon>Metazoa</taxon>
        <taxon>Spiralia</taxon>
        <taxon>Lophotrochozoa</taxon>
        <taxon>Mollusca</taxon>
        <taxon>Gastropoda</taxon>
        <taxon>Heterobranchia</taxon>
        <taxon>Euthyneura</taxon>
        <taxon>Panpulmonata</taxon>
        <taxon>Sacoglossa</taxon>
        <taxon>Placobranchoidea</taxon>
        <taxon>Plakobranchidae</taxon>
        <taxon>Elysia</taxon>
    </lineage>
</organism>
<dbReference type="AlphaFoldDB" id="A0AAV4GHP5"/>